<reference evidence="2 3" key="1">
    <citation type="submission" date="2020-01" db="EMBL/GenBank/DDBJ databases">
        <title>Genomes assembled from Gulf of Kutch pelagic sediment metagenomes.</title>
        <authorList>
            <person name="Chandrashekar M."/>
            <person name="Mahajan M.S."/>
            <person name="Dave K.J."/>
            <person name="Vatsa P."/>
            <person name="Nathani N.M."/>
        </authorList>
    </citation>
    <scope>NUCLEOTIDE SEQUENCE [LARGE SCALE GENOMIC DNA]</scope>
    <source>
        <strain evidence="2">KS3-K002</strain>
    </source>
</reference>
<evidence type="ECO:0008006" key="4">
    <source>
        <dbReference type="Google" id="ProtNLM"/>
    </source>
</evidence>
<comment type="caution">
    <text evidence="2">The sequence shown here is derived from an EMBL/GenBank/DDBJ whole genome shotgun (WGS) entry which is preliminary data.</text>
</comment>
<keyword evidence="1" id="KW-0812">Transmembrane</keyword>
<name>A0AAE5CAC1_9BACT</name>
<keyword evidence="1" id="KW-0472">Membrane</keyword>
<evidence type="ECO:0000313" key="3">
    <source>
        <dbReference type="Proteomes" id="UP000702544"/>
    </source>
</evidence>
<sequence length="120" mass="13476">MNVESRMDEKGISVVELLVGLVLLTVVVVSLAASGMYASRTMSRSRFELEAAEFQQSELERLLAIPYSELEDGSRETEQGASRWTVVEQANHRRILLFTNYAPTEAISVRDSVVAFRLRP</sequence>
<dbReference type="EMBL" id="JAACAK010000120">
    <property type="protein sequence ID" value="NIR76336.1"/>
    <property type="molecule type" value="Genomic_DNA"/>
</dbReference>
<proteinExistence type="predicted"/>
<evidence type="ECO:0000256" key="1">
    <source>
        <dbReference type="SAM" id="Phobius"/>
    </source>
</evidence>
<gene>
    <name evidence="2" type="ORF">GWO12_14675</name>
</gene>
<dbReference type="Proteomes" id="UP000702544">
    <property type="component" value="Unassembled WGS sequence"/>
</dbReference>
<protein>
    <recommendedName>
        <fullName evidence="4">General secretion pathway protein I</fullName>
    </recommendedName>
</protein>
<keyword evidence="1" id="KW-1133">Transmembrane helix</keyword>
<accession>A0AAE5CAC1</accession>
<evidence type="ECO:0000313" key="2">
    <source>
        <dbReference type="EMBL" id="NIR76336.1"/>
    </source>
</evidence>
<feature type="transmembrane region" description="Helical" evidence="1">
    <location>
        <begin position="12"/>
        <end position="38"/>
    </location>
</feature>
<dbReference type="AlphaFoldDB" id="A0AAE5CAC1"/>
<organism evidence="2 3">
    <name type="scientific">Candidatus Kutchimonas denitrificans</name>
    <dbReference type="NCBI Taxonomy" id="3056748"/>
    <lineage>
        <taxon>Bacteria</taxon>
        <taxon>Pseudomonadati</taxon>
        <taxon>Gemmatimonadota</taxon>
        <taxon>Gemmatimonadia</taxon>
        <taxon>Candidatus Palauibacterales</taxon>
        <taxon>Candidatus Palauibacteraceae</taxon>
        <taxon>Candidatus Kutchimonas</taxon>
    </lineage>
</organism>